<keyword evidence="4" id="KW-0560">Oxidoreductase</keyword>
<evidence type="ECO:0000256" key="1">
    <source>
        <dbReference type="ARBA" id="ARBA00013017"/>
    </source>
</evidence>
<dbReference type="GO" id="GO:0034599">
    <property type="term" value="P:cellular response to oxidative stress"/>
    <property type="evidence" value="ECO:0007669"/>
    <property type="project" value="TreeGrafter"/>
</dbReference>
<dbReference type="PROSITE" id="PS51352">
    <property type="entry name" value="THIOREDOXIN_2"/>
    <property type="match status" value="1"/>
</dbReference>
<dbReference type="SUPFAM" id="SSF52833">
    <property type="entry name" value="Thioredoxin-like"/>
    <property type="match status" value="1"/>
</dbReference>
<evidence type="ECO:0000256" key="8">
    <source>
        <dbReference type="ARBA" id="ARBA00038489"/>
    </source>
</evidence>
<evidence type="ECO:0000313" key="12">
    <source>
        <dbReference type="Proteomes" id="UP000310066"/>
    </source>
</evidence>
<reference evidence="11 12" key="1">
    <citation type="submission" date="2017-03" db="EMBL/GenBank/DDBJ databases">
        <title>Genomes of endolithic fungi from Antarctica.</title>
        <authorList>
            <person name="Coleine C."/>
            <person name="Masonjones S."/>
            <person name="Stajich J.E."/>
        </authorList>
    </citation>
    <scope>NUCLEOTIDE SEQUENCE [LARGE SCALE GENOMIC DNA]</scope>
    <source>
        <strain evidence="11 12">CCFEE 5311</strain>
    </source>
</reference>
<keyword evidence="2" id="KW-0575">Peroxidase</keyword>
<proteinExistence type="inferred from homology"/>
<keyword evidence="5" id="KW-1015">Disulfide bond</keyword>
<protein>
    <recommendedName>
        <fullName evidence="1">thioredoxin-dependent peroxiredoxin</fullName>
        <ecNumber evidence="1">1.11.1.24</ecNumber>
    </recommendedName>
    <alternativeName>
        <fullName evidence="7">Thioredoxin peroxidase</fullName>
    </alternativeName>
</protein>
<dbReference type="GO" id="GO:0045454">
    <property type="term" value="P:cell redox homeostasis"/>
    <property type="evidence" value="ECO:0007669"/>
    <property type="project" value="TreeGrafter"/>
</dbReference>
<dbReference type="Proteomes" id="UP000310066">
    <property type="component" value="Unassembled WGS sequence"/>
</dbReference>
<dbReference type="EMBL" id="NAJP01000167">
    <property type="protein sequence ID" value="TKA25020.1"/>
    <property type="molecule type" value="Genomic_DNA"/>
</dbReference>
<dbReference type="Gene3D" id="3.40.30.10">
    <property type="entry name" value="Glutaredoxin"/>
    <property type="match status" value="1"/>
</dbReference>
<keyword evidence="3" id="KW-0049">Antioxidant</keyword>
<dbReference type="InterPro" id="IPR050924">
    <property type="entry name" value="Peroxiredoxin_BCP/PrxQ"/>
</dbReference>
<dbReference type="PANTHER" id="PTHR42801">
    <property type="entry name" value="THIOREDOXIN-DEPENDENT PEROXIDE REDUCTASE"/>
    <property type="match status" value="1"/>
</dbReference>
<evidence type="ECO:0000256" key="9">
    <source>
        <dbReference type="ARBA" id="ARBA00049091"/>
    </source>
</evidence>
<evidence type="ECO:0000259" key="10">
    <source>
        <dbReference type="PROSITE" id="PS51352"/>
    </source>
</evidence>
<organism evidence="11 12">
    <name type="scientific">Friedmanniomyces endolithicus</name>
    <dbReference type="NCBI Taxonomy" id="329885"/>
    <lineage>
        <taxon>Eukaryota</taxon>
        <taxon>Fungi</taxon>
        <taxon>Dikarya</taxon>
        <taxon>Ascomycota</taxon>
        <taxon>Pezizomycotina</taxon>
        <taxon>Dothideomycetes</taxon>
        <taxon>Dothideomycetidae</taxon>
        <taxon>Mycosphaerellales</taxon>
        <taxon>Teratosphaeriaceae</taxon>
        <taxon>Friedmanniomyces</taxon>
    </lineage>
</organism>
<evidence type="ECO:0000256" key="5">
    <source>
        <dbReference type="ARBA" id="ARBA00023157"/>
    </source>
</evidence>
<evidence type="ECO:0000256" key="6">
    <source>
        <dbReference type="ARBA" id="ARBA00023284"/>
    </source>
</evidence>
<dbReference type="InterPro" id="IPR013766">
    <property type="entry name" value="Thioredoxin_domain"/>
</dbReference>
<name>A0A4U0TS82_9PEZI</name>
<comment type="catalytic activity">
    <reaction evidence="9">
        <text>a hydroperoxide + [thioredoxin]-dithiol = an alcohol + [thioredoxin]-disulfide + H2O</text>
        <dbReference type="Rhea" id="RHEA:62620"/>
        <dbReference type="Rhea" id="RHEA-COMP:10698"/>
        <dbReference type="Rhea" id="RHEA-COMP:10700"/>
        <dbReference type="ChEBI" id="CHEBI:15377"/>
        <dbReference type="ChEBI" id="CHEBI:29950"/>
        <dbReference type="ChEBI" id="CHEBI:30879"/>
        <dbReference type="ChEBI" id="CHEBI:35924"/>
        <dbReference type="ChEBI" id="CHEBI:50058"/>
        <dbReference type="EC" id="1.11.1.24"/>
    </reaction>
</comment>
<dbReference type="CDD" id="cd02970">
    <property type="entry name" value="PRX_like2"/>
    <property type="match status" value="1"/>
</dbReference>
<keyword evidence="6" id="KW-0676">Redox-active center</keyword>
<dbReference type="Pfam" id="PF00578">
    <property type="entry name" value="AhpC-TSA"/>
    <property type="match status" value="1"/>
</dbReference>
<evidence type="ECO:0000256" key="7">
    <source>
        <dbReference type="ARBA" id="ARBA00032824"/>
    </source>
</evidence>
<evidence type="ECO:0000313" key="11">
    <source>
        <dbReference type="EMBL" id="TKA25020.1"/>
    </source>
</evidence>
<dbReference type="InterPro" id="IPR000866">
    <property type="entry name" value="AhpC/TSA"/>
</dbReference>
<dbReference type="InterPro" id="IPR036249">
    <property type="entry name" value="Thioredoxin-like_sf"/>
</dbReference>
<feature type="domain" description="Thioredoxin" evidence="10">
    <location>
        <begin position="92"/>
        <end position="263"/>
    </location>
</feature>
<dbReference type="PANTHER" id="PTHR42801:SF7">
    <property type="entry name" value="SLL1159 PROTEIN"/>
    <property type="match status" value="1"/>
</dbReference>
<accession>A0A4U0TS82</accession>
<evidence type="ECO:0000256" key="4">
    <source>
        <dbReference type="ARBA" id="ARBA00023002"/>
    </source>
</evidence>
<comment type="similarity">
    <text evidence="8">Belongs to the peroxiredoxin family. BCP/PrxQ subfamily.</text>
</comment>
<dbReference type="OrthoDB" id="338622at2759"/>
<dbReference type="EC" id="1.11.1.24" evidence="1"/>
<comment type="caution">
    <text evidence="11">The sequence shown here is derived from an EMBL/GenBank/DDBJ whole genome shotgun (WGS) entry which is preliminary data.</text>
</comment>
<dbReference type="STRING" id="329885.A0A4U0TS82"/>
<evidence type="ECO:0000256" key="2">
    <source>
        <dbReference type="ARBA" id="ARBA00022559"/>
    </source>
</evidence>
<sequence>MSLRIRGEQVYKDARTLRIPSLISPLPLIKPLKPPPPPKTNPIKPPPPTMALATQLAAVLDGFNRDVPTPIKDPINAARSEVITTFPRSAAIQPGALLPPFSLANASGGQTTSAALLAQSPILITFYRGGWCPFCNLALHDLQVNLEAFKAKGVTLVAISPELPDESLSTAEKNELKFIVLSDVGNQFARQLGIVWKQPGAMDGALKAIGTDLKQRNGDDSLEVPVPCTLLVDQKGVVRNAHVEPDYTKRLDSKVALGWADAL</sequence>
<dbReference type="GO" id="GO:0005737">
    <property type="term" value="C:cytoplasm"/>
    <property type="evidence" value="ECO:0007669"/>
    <property type="project" value="TreeGrafter"/>
</dbReference>
<evidence type="ECO:0000256" key="3">
    <source>
        <dbReference type="ARBA" id="ARBA00022862"/>
    </source>
</evidence>
<dbReference type="GO" id="GO:0008379">
    <property type="term" value="F:thioredoxin peroxidase activity"/>
    <property type="evidence" value="ECO:0007669"/>
    <property type="project" value="TreeGrafter"/>
</dbReference>
<gene>
    <name evidence="11" type="ORF">B0A54_17195</name>
</gene>
<dbReference type="AlphaFoldDB" id="A0A4U0TS82"/>